<dbReference type="Pfam" id="PF01638">
    <property type="entry name" value="HxlR"/>
    <property type="match status" value="1"/>
</dbReference>
<dbReference type="InterPro" id="IPR036388">
    <property type="entry name" value="WH-like_DNA-bd_sf"/>
</dbReference>
<evidence type="ECO:0000256" key="3">
    <source>
        <dbReference type="ARBA" id="ARBA00023163"/>
    </source>
</evidence>
<dbReference type="SUPFAM" id="SSF46785">
    <property type="entry name" value="Winged helix' DNA-binding domain"/>
    <property type="match status" value="1"/>
</dbReference>
<keyword evidence="2 5" id="KW-0238">DNA-binding</keyword>
<dbReference type="InterPro" id="IPR036390">
    <property type="entry name" value="WH_DNA-bd_sf"/>
</dbReference>
<accession>A0ABS4P2B9</accession>
<evidence type="ECO:0000313" key="5">
    <source>
        <dbReference type="EMBL" id="MBP2115824.1"/>
    </source>
</evidence>
<evidence type="ECO:0000256" key="1">
    <source>
        <dbReference type="ARBA" id="ARBA00023015"/>
    </source>
</evidence>
<proteinExistence type="predicted"/>
<dbReference type="PROSITE" id="PS51118">
    <property type="entry name" value="HTH_HXLR"/>
    <property type="match status" value="1"/>
</dbReference>
<evidence type="ECO:0000313" key="6">
    <source>
        <dbReference type="Proteomes" id="UP000773462"/>
    </source>
</evidence>
<dbReference type="Gene3D" id="1.10.10.10">
    <property type="entry name" value="Winged helix-like DNA-binding domain superfamily/Winged helix DNA-binding domain"/>
    <property type="match status" value="1"/>
</dbReference>
<dbReference type="PANTHER" id="PTHR33204">
    <property type="entry name" value="TRANSCRIPTIONAL REGULATOR, MARR FAMILY"/>
    <property type="match status" value="1"/>
</dbReference>
<keyword evidence="3" id="KW-0804">Transcription</keyword>
<feature type="domain" description="HTH hxlR-type" evidence="4">
    <location>
        <begin position="11"/>
        <end position="109"/>
    </location>
</feature>
<protein>
    <submittedName>
        <fullName evidence="5">DNA-binding HxlR family transcriptional regulator</fullName>
    </submittedName>
</protein>
<keyword evidence="6" id="KW-1185">Reference proteome</keyword>
<dbReference type="GO" id="GO:0003677">
    <property type="term" value="F:DNA binding"/>
    <property type="evidence" value="ECO:0007669"/>
    <property type="project" value="UniProtKB-KW"/>
</dbReference>
<evidence type="ECO:0000256" key="2">
    <source>
        <dbReference type="ARBA" id="ARBA00023125"/>
    </source>
</evidence>
<organism evidence="5 6">
    <name type="scientific">Paenibacillus silagei</name>
    <dbReference type="NCBI Taxonomy" id="1670801"/>
    <lineage>
        <taxon>Bacteria</taxon>
        <taxon>Bacillati</taxon>
        <taxon>Bacillota</taxon>
        <taxon>Bacilli</taxon>
        <taxon>Bacillales</taxon>
        <taxon>Paenibacillaceae</taxon>
        <taxon>Paenibacillus</taxon>
    </lineage>
</organism>
<dbReference type="Proteomes" id="UP000773462">
    <property type="component" value="Unassembled WGS sequence"/>
</dbReference>
<dbReference type="PANTHER" id="PTHR33204:SF29">
    <property type="entry name" value="TRANSCRIPTIONAL REGULATOR"/>
    <property type="match status" value="1"/>
</dbReference>
<comment type="caution">
    <text evidence="5">The sequence shown here is derived from an EMBL/GenBank/DDBJ whole genome shotgun (WGS) entry which is preliminary data.</text>
</comment>
<name>A0ABS4P2B9_9BACL</name>
<sequence length="120" mass="13669">MIRYRNHDFMCTSEIALGLISGKWKPLILGHLSQQTYRFNELLRLMPGATQKMLTIQLRDLETAGLIVRKVYAVVPPKVEYSLTDTGKRLMSILVQLCDFGADYIRAFPEENQAAAEQHA</sequence>
<keyword evidence="1" id="KW-0805">Transcription regulation</keyword>
<gene>
    <name evidence="5" type="ORF">J2Z70_006023</name>
</gene>
<reference evidence="5 6" key="1">
    <citation type="submission" date="2021-03" db="EMBL/GenBank/DDBJ databases">
        <title>Genomic Encyclopedia of Type Strains, Phase IV (KMG-IV): sequencing the most valuable type-strain genomes for metagenomic binning, comparative biology and taxonomic classification.</title>
        <authorList>
            <person name="Goeker M."/>
        </authorList>
    </citation>
    <scope>NUCLEOTIDE SEQUENCE [LARGE SCALE GENOMIC DNA]</scope>
    <source>
        <strain evidence="5 6">DSM 101953</strain>
    </source>
</reference>
<dbReference type="RefSeq" id="WP_209878999.1">
    <property type="nucleotide sequence ID" value="NZ_JAGGLV010000031.1"/>
</dbReference>
<dbReference type="InterPro" id="IPR002577">
    <property type="entry name" value="HTH_HxlR"/>
</dbReference>
<evidence type="ECO:0000259" key="4">
    <source>
        <dbReference type="PROSITE" id="PS51118"/>
    </source>
</evidence>
<dbReference type="EMBL" id="JAGGLV010000031">
    <property type="protein sequence ID" value="MBP2115824.1"/>
    <property type="molecule type" value="Genomic_DNA"/>
</dbReference>